<feature type="compositionally biased region" description="Polar residues" evidence="1">
    <location>
        <begin position="356"/>
        <end position="368"/>
    </location>
</feature>
<organism evidence="3 4">
    <name type="scientific">Microvenator marinus</name>
    <dbReference type="NCBI Taxonomy" id="2600177"/>
    <lineage>
        <taxon>Bacteria</taxon>
        <taxon>Deltaproteobacteria</taxon>
        <taxon>Bradymonadales</taxon>
        <taxon>Microvenatoraceae</taxon>
        <taxon>Microvenator</taxon>
    </lineage>
</organism>
<keyword evidence="2" id="KW-0732">Signal</keyword>
<proteinExistence type="predicted"/>
<dbReference type="Proteomes" id="UP000321595">
    <property type="component" value="Chromosome"/>
</dbReference>
<dbReference type="RefSeq" id="WP_146958748.1">
    <property type="nucleotide sequence ID" value="NZ_CP042467.1"/>
</dbReference>
<sequence length="636" mass="69696">MRSKSLVFLLLAIFPLMSCGDIDQTANQSGATEPIQVDGPHPRLLHESDDVRITTLPVDDIEEYIEEMPDGIHLRPGVAIHQLQELGLQDIEISRHHPIVRVSGAAIDAFAEVNPGDAVFLDEGYGFIVEGLTYEQGLITLEVSTFELTRVIWGNFKIEYKMPTVMTEDDIDQLTEPVIDEFGNVTRTQALSALRMKKEQGWEEDGWSASFEAEVNFPVRLEGVFEGRIGTFNSSYDCRINAQRSWYQRDERFCVDRLGAWINASIEAQGELSVTYRRGLRFHKGGPEHGRFFQRTLGRVPLGSTGLFLDLVAFAQYTLDAEAGGEVTMSYTYNYSATAPIGFEYRNYPETRFASTNGVRPIPNSTRPVQKRGENHTFDVDGSVSAEAGAKVEAGVFFQVSAAAGVARLEGPQLKAVFDAQAFYKPFARDDQGACAKLHIQLRGEAVARIEFKVDLKLWKWTTEFSCEQCTATFLPWDILGPWTSRDSPFCLSGPSYDKLVVEYASGGPEPYEAPEGYIIDAIEVRSVVPGVRIPRVQYAISGGGSGAHGRPNATSCPLTSGNVHPVTSRAEFGFSRPLKPGDTIKVIQTSVPAGGGLCSPGGRARFTLKGAGGTPDVQLTNGNFVEGGPTLTVPQ</sequence>
<reference evidence="3 4" key="1">
    <citation type="submission" date="2019-08" db="EMBL/GenBank/DDBJ databases">
        <authorList>
            <person name="Liang Q."/>
        </authorList>
    </citation>
    <scope>NUCLEOTIDE SEQUENCE [LARGE SCALE GENOMIC DNA]</scope>
    <source>
        <strain evidence="3 4">V1718</strain>
    </source>
</reference>
<gene>
    <name evidence="3" type="ORF">FRD01_07370</name>
</gene>
<dbReference type="EMBL" id="CP042467">
    <property type="protein sequence ID" value="QED27063.1"/>
    <property type="molecule type" value="Genomic_DNA"/>
</dbReference>
<dbReference type="KEGG" id="bbae:FRD01_07370"/>
<evidence type="ECO:0000256" key="2">
    <source>
        <dbReference type="SAM" id="SignalP"/>
    </source>
</evidence>
<evidence type="ECO:0000313" key="4">
    <source>
        <dbReference type="Proteomes" id="UP000321595"/>
    </source>
</evidence>
<feature type="region of interest" description="Disordered" evidence="1">
    <location>
        <begin position="356"/>
        <end position="377"/>
    </location>
</feature>
<dbReference type="AlphaFoldDB" id="A0A5B8XSP4"/>
<feature type="signal peptide" evidence="2">
    <location>
        <begin position="1"/>
        <end position="20"/>
    </location>
</feature>
<feature type="chain" id="PRO_5022666359" evidence="2">
    <location>
        <begin position="21"/>
        <end position="636"/>
    </location>
</feature>
<accession>A0A5B8XSP4</accession>
<evidence type="ECO:0000256" key="1">
    <source>
        <dbReference type="SAM" id="MobiDB-lite"/>
    </source>
</evidence>
<name>A0A5B8XSP4_9DELT</name>
<keyword evidence="4" id="KW-1185">Reference proteome</keyword>
<protein>
    <submittedName>
        <fullName evidence="3">Uncharacterized protein</fullName>
    </submittedName>
</protein>
<evidence type="ECO:0000313" key="3">
    <source>
        <dbReference type="EMBL" id="QED27063.1"/>
    </source>
</evidence>